<dbReference type="KEGG" id="cga:Celgi_0613"/>
<gene>
    <name evidence="3" type="ordered locus">Celgi_0613</name>
</gene>
<dbReference type="eggNOG" id="COG3206">
    <property type="taxonomic scope" value="Bacteria"/>
</dbReference>
<dbReference type="OrthoDB" id="3774626at2"/>
<name>F8A6S3_CELGA</name>
<keyword evidence="2" id="KW-0812">Transmembrane</keyword>
<evidence type="ECO:0000256" key="1">
    <source>
        <dbReference type="SAM" id="MobiDB-lite"/>
    </source>
</evidence>
<dbReference type="eggNOG" id="COG3307">
    <property type="taxonomic scope" value="Bacteria"/>
</dbReference>
<dbReference type="InterPro" id="IPR050445">
    <property type="entry name" value="Bact_polysacc_biosynth/exp"/>
</dbReference>
<feature type="transmembrane region" description="Helical" evidence="2">
    <location>
        <begin position="264"/>
        <end position="281"/>
    </location>
</feature>
<reference evidence="4" key="1">
    <citation type="submission" date="2011-04" db="EMBL/GenBank/DDBJ databases">
        <title>Complete sequence of Cellvibrio gilvus ATCC 13127.</title>
        <authorList>
            <person name="Lucas S."/>
            <person name="Han J."/>
            <person name="Lapidus A."/>
            <person name="Cheng J.-F."/>
            <person name="Goodwin L."/>
            <person name="Pitluck S."/>
            <person name="Peters L."/>
            <person name="Munk A."/>
            <person name="Detter J.C."/>
            <person name="Han C."/>
            <person name="Tapia R."/>
            <person name="Land M."/>
            <person name="Hauser L."/>
            <person name="Kyrpides N."/>
            <person name="Ivanova N."/>
            <person name="Ovchinnikova G."/>
            <person name="Pagani I."/>
            <person name="Mead D."/>
            <person name="Brumm P."/>
            <person name="Woyke T."/>
        </authorList>
    </citation>
    <scope>NUCLEOTIDE SEQUENCE [LARGE SCALE GENOMIC DNA]</scope>
    <source>
        <strain evidence="4">ATCC 13127 / NRRL B-14078</strain>
    </source>
</reference>
<dbReference type="AlphaFoldDB" id="F8A6S3"/>
<feature type="transmembrane region" description="Helical" evidence="2">
    <location>
        <begin position="415"/>
        <end position="448"/>
    </location>
</feature>
<dbReference type="Proteomes" id="UP000000485">
    <property type="component" value="Chromosome"/>
</dbReference>
<keyword evidence="2" id="KW-0472">Membrane</keyword>
<organism evidence="3 4">
    <name type="scientific">Cellulomonas gilvus (strain ATCC 13127 / NRRL B-14078)</name>
    <name type="common">Cellvibrio gilvus</name>
    <dbReference type="NCBI Taxonomy" id="593907"/>
    <lineage>
        <taxon>Bacteria</taxon>
        <taxon>Bacillati</taxon>
        <taxon>Actinomycetota</taxon>
        <taxon>Actinomycetes</taxon>
        <taxon>Micrococcales</taxon>
        <taxon>Cellulomonadaceae</taxon>
        <taxon>Cellulomonas</taxon>
    </lineage>
</organism>
<accession>F8A6S3</accession>
<dbReference type="STRING" id="593907.Celgi_0613"/>
<sequence length="708" mass="75873">MALTLDERPTAPRPLAAPDPDARGTTAWRTWPLTVLVLAFPVWWILGLSAFVPILATVPMAVDLVRHGSVRLPRGALWWGLFVVWLLASGLMLWVDAPGAVPGGGGGRLMVYGYRVAWYLACTVVLLWLGNADERQVRTDVVLRLLGWMFVWTVLGGLLGTFLPRFEVTSAVELALPGGLRSNGFVQSLVHPQASTMTTFLGHVEYRPNAPFSFANSWGANLSLYLPFFLLGWCRRGAGWRRVVAPVVLVLAALPVVYSMNRGLWLALGAGAAFVVVRWALRGNLAHVVALATALVVAALVLWASPLADVVSERLANAHSNDRRSELLERTVTSTLEGSPVVGFGSTRDVQGSFASIAGGSTPDCPACGVPPLGTQGHLWGVIFTTGVVGAAFFLLFFVRRAWAHWRCRTPVETLAAVILLFFAIELFVYDTLGLPLMTVMAALALAWRERDDDGTDLAHVRARLRHAAPLVVALTVAGAGVGMVVAAQQPEVYAARTSLLLARPPVALDPDSGTERKNQEITVDTEAALVVSAGTLDRIDRTISGQAALRDAITITAAPNTDVLTIEYRSTDADRASAVADELAAGYLDSRADYLALRREQVLASLDTALRNAIELDTAGDSSRPLLTEERVQRYIDNVLLATTEAGEVVRSARSVRLPDEAAVPVVSGALLGLLSALALDALLSVVHRRPSGLPPVASPTPARSRP</sequence>
<feature type="transmembrane region" description="Helical" evidence="2">
    <location>
        <begin position="77"/>
        <end position="97"/>
    </location>
</feature>
<feature type="transmembrane region" description="Helical" evidence="2">
    <location>
        <begin position="42"/>
        <end position="65"/>
    </location>
</feature>
<feature type="transmembrane region" description="Helical" evidence="2">
    <location>
        <begin position="288"/>
        <end position="305"/>
    </location>
</feature>
<dbReference type="PANTHER" id="PTHR32309:SF31">
    <property type="entry name" value="CAPSULAR EXOPOLYSACCHARIDE FAMILY"/>
    <property type="match status" value="1"/>
</dbReference>
<feature type="transmembrane region" description="Helical" evidence="2">
    <location>
        <begin position="240"/>
        <end position="258"/>
    </location>
</feature>
<dbReference type="RefSeq" id="WP_013882656.1">
    <property type="nucleotide sequence ID" value="NC_015671.1"/>
</dbReference>
<feature type="compositionally biased region" description="Basic and acidic residues" evidence="1">
    <location>
        <begin position="1"/>
        <end position="10"/>
    </location>
</feature>
<keyword evidence="4" id="KW-1185">Reference proteome</keyword>
<evidence type="ECO:0000313" key="3">
    <source>
        <dbReference type="EMBL" id="AEI11133.1"/>
    </source>
</evidence>
<feature type="region of interest" description="Disordered" evidence="1">
    <location>
        <begin position="1"/>
        <end position="22"/>
    </location>
</feature>
<evidence type="ECO:0000256" key="2">
    <source>
        <dbReference type="SAM" id="Phobius"/>
    </source>
</evidence>
<evidence type="ECO:0000313" key="4">
    <source>
        <dbReference type="Proteomes" id="UP000000485"/>
    </source>
</evidence>
<keyword evidence="2" id="KW-1133">Transmembrane helix</keyword>
<dbReference type="HOGENOM" id="CLU_389667_0_0_11"/>
<proteinExistence type="predicted"/>
<dbReference type="PANTHER" id="PTHR32309">
    <property type="entry name" value="TYROSINE-PROTEIN KINASE"/>
    <property type="match status" value="1"/>
</dbReference>
<feature type="transmembrane region" description="Helical" evidence="2">
    <location>
        <begin position="215"/>
        <end position="233"/>
    </location>
</feature>
<dbReference type="EMBL" id="CP002665">
    <property type="protein sequence ID" value="AEI11133.1"/>
    <property type="molecule type" value="Genomic_DNA"/>
</dbReference>
<feature type="transmembrane region" description="Helical" evidence="2">
    <location>
        <begin position="141"/>
        <end position="163"/>
    </location>
</feature>
<feature type="transmembrane region" description="Helical" evidence="2">
    <location>
        <begin position="379"/>
        <end position="403"/>
    </location>
</feature>
<feature type="transmembrane region" description="Helical" evidence="2">
    <location>
        <begin position="109"/>
        <end position="129"/>
    </location>
</feature>
<protein>
    <submittedName>
        <fullName evidence="3">Lipopolysaccharide biosynthesis protein</fullName>
    </submittedName>
</protein>